<proteinExistence type="predicted"/>
<evidence type="ECO:0000313" key="4">
    <source>
        <dbReference type="WBParaSite" id="Pan_g21552.t1"/>
    </source>
</evidence>
<evidence type="ECO:0000256" key="1">
    <source>
        <dbReference type="SAM" id="MobiDB-lite"/>
    </source>
</evidence>
<organism evidence="3 4">
    <name type="scientific">Panagrellus redivivus</name>
    <name type="common">Microworm</name>
    <dbReference type="NCBI Taxonomy" id="6233"/>
    <lineage>
        <taxon>Eukaryota</taxon>
        <taxon>Metazoa</taxon>
        <taxon>Ecdysozoa</taxon>
        <taxon>Nematoda</taxon>
        <taxon>Chromadorea</taxon>
        <taxon>Rhabditida</taxon>
        <taxon>Tylenchina</taxon>
        <taxon>Panagrolaimomorpha</taxon>
        <taxon>Panagrolaimoidea</taxon>
        <taxon>Panagrolaimidae</taxon>
        <taxon>Panagrellus</taxon>
    </lineage>
</organism>
<evidence type="ECO:0000256" key="2">
    <source>
        <dbReference type="SAM" id="SignalP"/>
    </source>
</evidence>
<reference evidence="3" key="1">
    <citation type="journal article" date="2013" name="Genetics">
        <title>The draft genome and transcriptome of Panagrellus redivivus are shaped by the harsh demands of a free-living lifestyle.</title>
        <authorList>
            <person name="Srinivasan J."/>
            <person name="Dillman A.R."/>
            <person name="Macchietto M.G."/>
            <person name="Heikkinen L."/>
            <person name="Lakso M."/>
            <person name="Fracchia K.M."/>
            <person name="Antoshechkin I."/>
            <person name="Mortazavi A."/>
            <person name="Wong G."/>
            <person name="Sternberg P.W."/>
        </authorList>
    </citation>
    <scope>NUCLEOTIDE SEQUENCE [LARGE SCALE GENOMIC DNA]</scope>
    <source>
        <strain evidence="3">MT8872</strain>
    </source>
</reference>
<feature type="compositionally biased region" description="Basic and acidic residues" evidence="1">
    <location>
        <begin position="120"/>
        <end position="133"/>
    </location>
</feature>
<feature type="chain" id="PRO_5028987680" evidence="2">
    <location>
        <begin position="25"/>
        <end position="240"/>
    </location>
</feature>
<reference evidence="4" key="2">
    <citation type="submission" date="2020-10" db="UniProtKB">
        <authorList>
            <consortium name="WormBaseParasite"/>
        </authorList>
    </citation>
    <scope>IDENTIFICATION</scope>
</reference>
<keyword evidence="3" id="KW-1185">Reference proteome</keyword>
<feature type="signal peptide" evidence="2">
    <location>
        <begin position="1"/>
        <end position="24"/>
    </location>
</feature>
<sequence length="240" mass="25089">MSRFQFSILVAVAGLLINTMPTSGCFGCGYEMPMMGGCCGGMGGWGGGMGMGGMGMGGWGGGFGGMGGGFGGMGGWGGGMGCCGMVPLDFRLRGRLFWQEGCGCCGGWPPPERPGPPDSGCRDRNPPERPRETGRCCCCPTTNIRINCGSAGAGGGCQQRRPINHQVIGCGASPRPQPQQLQQPCQNSNQNPSQNFNNDKPRPIVQNTQNKYIDPNNLPPNFMDLLRTAVANAMPNKNSG</sequence>
<name>A0A7E4ZWI8_PANRE</name>
<keyword evidence="2" id="KW-0732">Signal</keyword>
<dbReference type="Proteomes" id="UP000492821">
    <property type="component" value="Unassembled WGS sequence"/>
</dbReference>
<dbReference type="WBParaSite" id="Pan_g21552.t1">
    <property type="protein sequence ID" value="Pan_g21552.t1"/>
    <property type="gene ID" value="Pan_g21552"/>
</dbReference>
<feature type="region of interest" description="Disordered" evidence="1">
    <location>
        <begin position="171"/>
        <end position="217"/>
    </location>
</feature>
<feature type="region of interest" description="Disordered" evidence="1">
    <location>
        <begin position="114"/>
        <end position="133"/>
    </location>
</feature>
<dbReference type="AlphaFoldDB" id="A0A7E4ZWI8"/>
<feature type="compositionally biased region" description="Low complexity" evidence="1">
    <location>
        <begin position="178"/>
        <end position="198"/>
    </location>
</feature>
<protein>
    <submittedName>
        <fullName evidence="4">Uncharacterized protein</fullName>
    </submittedName>
</protein>
<evidence type="ECO:0000313" key="3">
    <source>
        <dbReference type="Proteomes" id="UP000492821"/>
    </source>
</evidence>
<accession>A0A7E4ZWI8</accession>